<accession>A0A5B7IE98</accession>
<reference evidence="2 3" key="1">
    <citation type="submission" date="2019-05" db="EMBL/GenBank/DDBJ databases">
        <title>Another draft genome of Portunus trituberculatus and its Hox gene families provides insights of decapod evolution.</title>
        <authorList>
            <person name="Jeong J.-H."/>
            <person name="Song I."/>
            <person name="Kim S."/>
            <person name="Choi T."/>
            <person name="Kim D."/>
            <person name="Ryu S."/>
            <person name="Kim W."/>
        </authorList>
    </citation>
    <scope>NUCLEOTIDE SEQUENCE [LARGE SCALE GENOMIC DNA]</scope>
    <source>
        <tissue evidence="2">Muscle</tissue>
    </source>
</reference>
<protein>
    <submittedName>
        <fullName evidence="2">Uncharacterized protein</fullName>
    </submittedName>
</protein>
<dbReference type="EMBL" id="VSRR010063243">
    <property type="protein sequence ID" value="MPC83711.1"/>
    <property type="molecule type" value="Genomic_DNA"/>
</dbReference>
<sequence>MGPWLSTGRGAPSSRPGHADTSHVTPAGSAGLTKLGRQSA</sequence>
<comment type="caution">
    <text evidence="2">The sequence shown here is derived from an EMBL/GenBank/DDBJ whole genome shotgun (WGS) entry which is preliminary data.</text>
</comment>
<gene>
    <name evidence="2" type="ORF">E2C01_078426</name>
</gene>
<evidence type="ECO:0000256" key="1">
    <source>
        <dbReference type="SAM" id="MobiDB-lite"/>
    </source>
</evidence>
<evidence type="ECO:0000313" key="3">
    <source>
        <dbReference type="Proteomes" id="UP000324222"/>
    </source>
</evidence>
<proteinExistence type="predicted"/>
<evidence type="ECO:0000313" key="2">
    <source>
        <dbReference type="EMBL" id="MPC83711.1"/>
    </source>
</evidence>
<dbReference type="AlphaFoldDB" id="A0A5B7IE98"/>
<keyword evidence="3" id="KW-1185">Reference proteome</keyword>
<name>A0A5B7IE98_PORTR</name>
<organism evidence="2 3">
    <name type="scientific">Portunus trituberculatus</name>
    <name type="common">Swimming crab</name>
    <name type="synonym">Neptunus trituberculatus</name>
    <dbReference type="NCBI Taxonomy" id="210409"/>
    <lineage>
        <taxon>Eukaryota</taxon>
        <taxon>Metazoa</taxon>
        <taxon>Ecdysozoa</taxon>
        <taxon>Arthropoda</taxon>
        <taxon>Crustacea</taxon>
        <taxon>Multicrustacea</taxon>
        <taxon>Malacostraca</taxon>
        <taxon>Eumalacostraca</taxon>
        <taxon>Eucarida</taxon>
        <taxon>Decapoda</taxon>
        <taxon>Pleocyemata</taxon>
        <taxon>Brachyura</taxon>
        <taxon>Eubrachyura</taxon>
        <taxon>Portunoidea</taxon>
        <taxon>Portunidae</taxon>
        <taxon>Portuninae</taxon>
        <taxon>Portunus</taxon>
    </lineage>
</organism>
<dbReference type="Proteomes" id="UP000324222">
    <property type="component" value="Unassembled WGS sequence"/>
</dbReference>
<feature type="region of interest" description="Disordered" evidence="1">
    <location>
        <begin position="1"/>
        <end position="40"/>
    </location>
</feature>